<protein>
    <recommendedName>
        <fullName evidence="4">Methyltransferase type 11 domain-containing protein</fullName>
    </recommendedName>
</protein>
<dbReference type="InterPro" id="IPR029063">
    <property type="entry name" value="SAM-dependent_MTases_sf"/>
</dbReference>
<sequence length="592" mass="66821">MFAADLTWQVGESVGQRRERKARESTPSIRTSVTSRSSRSSTSTEKEWWTAGLNKIRSKASSKSSTKGRAVTSPNSSPQQTSDLPPFQSVREPTSRHYSAWELELPHHLKESSPKPACTLSKSLSPTLPSGGSMDLFECDVPELEGDMSSRYTHSITSVSSRDRNCEIRTPPAESLGGADELHECKPNSLTSIDSRTSAGSQDPKDFVNVPRADVVRREKRMTIVPRIETSTEEHPCVQVAQSPSPPSRNEMDRRATECKPLAQWDSLSPMMIPRDVRKPSVWRSVKATDAGNNTVVRTRFQRFIQRLENAGPQLVLDRLRESLQEPADLEEELLEQQLWLLTGFQLQLPGKARVVPKPHCDTGNILELYGNLSEVYQSSAMHPNQTVNFLTTKPQRTLPLPSNVSYLTMREFGIVPLPYPEKFFSHIRASTLPSLVPSAKLPELFRECYKLLAPGGIFEVRIMDAVPVRRTAGPMMRMWIEDRLSVNLEKLFRCSKPCSLVPGWLVEAGFELSAENETRLTLPCAFDRNSDDVDAELSAMIGQALWKDIWGPFVEDLPNEPKWWWEEEIIVQECLKRKTVLECRSLFACKR</sequence>
<name>A0A1Y2LP10_EPING</name>
<dbReference type="SUPFAM" id="SSF53335">
    <property type="entry name" value="S-adenosyl-L-methionine-dependent methyltransferases"/>
    <property type="match status" value="1"/>
</dbReference>
<dbReference type="Proteomes" id="UP000193240">
    <property type="component" value="Unassembled WGS sequence"/>
</dbReference>
<dbReference type="InParanoid" id="A0A1Y2LP10"/>
<gene>
    <name evidence="2" type="ORF">B5807_09663</name>
</gene>
<feature type="region of interest" description="Disordered" evidence="1">
    <location>
        <begin position="1"/>
        <end position="95"/>
    </location>
</feature>
<dbReference type="AlphaFoldDB" id="A0A1Y2LP10"/>
<dbReference type="Gene3D" id="3.40.50.150">
    <property type="entry name" value="Vaccinia Virus protein VP39"/>
    <property type="match status" value="1"/>
</dbReference>
<feature type="compositionally biased region" description="Basic and acidic residues" evidence="1">
    <location>
        <begin position="15"/>
        <end position="24"/>
    </location>
</feature>
<reference evidence="2 3" key="1">
    <citation type="journal article" date="2017" name="Genome Announc.">
        <title>Genome sequence of the saprophytic ascomycete Epicoccum nigrum ICMP 19927 strain isolated from New Zealand.</title>
        <authorList>
            <person name="Fokin M."/>
            <person name="Fleetwood D."/>
            <person name="Weir B.S."/>
            <person name="Villas-Boas S.G."/>
        </authorList>
    </citation>
    <scope>NUCLEOTIDE SEQUENCE [LARGE SCALE GENOMIC DNA]</scope>
    <source>
        <strain evidence="2 3">ICMP 19927</strain>
    </source>
</reference>
<dbReference type="OMA" id="EPKWWWE"/>
<evidence type="ECO:0000313" key="2">
    <source>
        <dbReference type="EMBL" id="OSS45631.1"/>
    </source>
</evidence>
<dbReference type="EMBL" id="KZ107853">
    <property type="protein sequence ID" value="OSS45631.1"/>
    <property type="molecule type" value="Genomic_DNA"/>
</dbReference>
<organism evidence="2 3">
    <name type="scientific">Epicoccum nigrum</name>
    <name type="common">Soil fungus</name>
    <name type="synonym">Epicoccum purpurascens</name>
    <dbReference type="NCBI Taxonomy" id="105696"/>
    <lineage>
        <taxon>Eukaryota</taxon>
        <taxon>Fungi</taxon>
        <taxon>Dikarya</taxon>
        <taxon>Ascomycota</taxon>
        <taxon>Pezizomycotina</taxon>
        <taxon>Dothideomycetes</taxon>
        <taxon>Pleosporomycetidae</taxon>
        <taxon>Pleosporales</taxon>
        <taxon>Pleosporineae</taxon>
        <taxon>Didymellaceae</taxon>
        <taxon>Epicoccum</taxon>
    </lineage>
</organism>
<evidence type="ECO:0000256" key="1">
    <source>
        <dbReference type="SAM" id="MobiDB-lite"/>
    </source>
</evidence>
<evidence type="ECO:0008006" key="4">
    <source>
        <dbReference type="Google" id="ProtNLM"/>
    </source>
</evidence>
<feature type="compositionally biased region" description="Polar residues" evidence="1">
    <location>
        <begin position="59"/>
        <end position="83"/>
    </location>
</feature>
<proteinExistence type="predicted"/>
<evidence type="ECO:0000313" key="3">
    <source>
        <dbReference type="Proteomes" id="UP000193240"/>
    </source>
</evidence>
<feature type="region of interest" description="Disordered" evidence="1">
    <location>
        <begin position="233"/>
        <end position="253"/>
    </location>
</feature>
<keyword evidence="3" id="KW-1185">Reference proteome</keyword>
<accession>A0A1Y2LP10</accession>
<feature type="compositionally biased region" description="Low complexity" evidence="1">
    <location>
        <begin position="25"/>
        <end position="43"/>
    </location>
</feature>